<keyword evidence="6" id="KW-1185">Reference proteome</keyword>
<feature type="compositionally biased region" description="Polar residues" evidence="3">
    <location>
        <begin position="1058"/>
        <end position="1070"/>
    </location>
</feature>
<dbReference type="GO" id="GO:0071933">
    <property type="term" value="F:Arp2/3 complex binding"/>
    <property type="evidence" value="ECO:0007669"/>
    <property type="project" value="TreeGrafter"/>
</dbReference>
<gene>
    <name evidence="5" type="ORF">H5410_045402</name>
</gene>
<feature type="compositionally biased region" description="Low complexity" evidence="3">
    <location>
        <begin position="465"/>
        <end position="483"/>
    </location>
</feature>
<protein>
    <recommendedName>
        <fullName evidence="2">Protein SCAR</fullName>
    </recommendedName>
    <alternativeName>
        <fullName evidence="2">Protein WAVE</fullName>
    </alternativeName>
</protein>
<feature type="region of interest" description="Disordered" evidence="3">
    <location>
        <begin position="435"/>
        <end position="512"/>
    </location>
</feature>
<reference evidence="5 6" key="1">
    <citation type="submission" date="2020-09" db="EMBL/GenBank/DDBJ databases">
        <title>De no assembly of potato wild relative species, Solanum commersonii.</title>
        <authorList>
            <person name="Cho K."/>
        </authorList>
    </citation>
    <scope>NUCLEOTIDE SEQUENCE [LARGE SCALE GENOMIC DNA]</scope>
    <source>
        <strain evidence="5">LZ3.2</strain>
        <tissue evidence="5">Leaf</tissue>
    </source>
</reference>
<dbReference type="GO" id="GO:0003779">
    <property type="term" value="F:actin binding"/>
    <property type="evidence" value="ECO:0007669"/>
    <property type="project" value="UniProtKB-UniRule"/>
</dbReference>
<keyword evidence="2" id="KW-0963">Cytoplasm</keyword>
<feature type="compositionally biased region" description="Polar residues" evidence="3">
    <location>
        <begin position="447"/>
        <end position="459"/>
    </location>
</feature>
<evidence type="ECO:0000259" key="4">
    <source>
        <dbReference type="PROSITE" id="PS51082"/>
    </source>
</evidence>
<dbReference type="Proteomes" id="UP000824120">
    <property type="component" value="Chromosome 9"/>
</dbReference>
<dbReference type="PROSITE" id="PS51082">
    <property type="entry name" value="WH2"/>
    <property type="match status" value="1"/>
</dbReference>
<feature type="region of interest" description="Disordered" evidence="3">
    <location>
        <begin position="184"/>
        <end position="204"/>
    </location>
</feature>
<organism evidence="5 6">
    <name type="scientific">Solanum commersonii</name>
    <name type="common">Commerson's wild potato</name>
    <name type="synonym">Commerson's nightshade</name>
    <dbReference type="NCBI Taxonomy" id="4109"/>
    <lineage>
        <taxon>Eukaryota</taxon>
        <taxon>Viridiplantae</taxon>
        <taxon>Streptophyta</taxon>
        <taxon>Embryophyta</taxon>
        <taxon>Tracheophyta</taxon>
        <taxon>Spermatophyta</taxon>
        <taxon>Magnoliopsida</taxon>
        <taxon>eudicotyledons</taxon>
        <taxon>Gunneridae</taxon>
        <taxon>Pentapetalae</taxon>
        <taxon>asterids</taxon>
        <taxon>lamiids</taxon>
        <taxon>Solanales</taxon>
        <taxon>Solanaceae</taxon>
        <taxon>Solanoideae</taxon>
        <taxon>Solaneae</taxon>
        <taxon>Solanum</taxon>
    </lineage>
</organism>
<dbReference type="GO" id="GO:0034237">
    <property type="term" value="F:protein kinase A regulatory subunit binding"/>
    <property type="evidence" value="ECO:0007669"/>
    <property type="project" value="TreeGrafter"/>
</dbReference>
<feature type="region of interest" description="Disordered" evidence="3">
    <location>
        <begin position="1056"/>
        <end position="1082"/>
    </location>
</feature>
<dbReference type="GO" id="GO:2000601">
    <property type="term" value="P:positive regulation of Arp2/3 complex-mediated actin nucleation"/>
    <property type="evidence" value="ECO:0007669"/>
    <property type="project" value="TreeGrafter"/>
</dbReference>
<evidence type="ECO:0000313" key="6">
    <source>
        <dbReference type="Proteomes" id="UP000824120"/>
    </source>
</evidence>
<dbReference type="Gene3D" id="1.20.5.340">
    <property type="match status" value="1"/>
</dbReference>
<dbReference type="InterPro" id="IPR028288">
    <property type="entry name" value="SCAR/WAVE_fam"/>
</dbReference>
<dbReference type="EMBL" id="JACXVP010000009">
    <property type="protein sequence ID" value="KAG5584968.1"/>
    <property type="molecule type" value="Genomic_DNA"/>
</dbReference>
<evidence type="ECO:0000256" key="3">
    <source>
        <dbReference type="SAM" id="MobiDB-lite"/>
    </source>
</evidence>
<dbReference type="OrthoDB" id="1929108at2759"/>
<accession>A0A9J5XDK7</accession>
<evidence type="ECO:0000256" key="1">
    <source>
        <dbReference type="ARBA" id="ARBA00006993"/>
    </source>
</evidence>
<feature type="compositionally biased region" description="Polar residues" evidence="3">
    <location>
        <begin position="485"/>
        <end position="504"/>
    </location>
</feature>
<feature type="domain" description="WH2" evidence="4">
    <location>
        <begin position="1735"/>
        <end position="1753"/>
    </location>
</feature>
<comment type="subcellular location">
    <subcellularLocation>
        <location evidence="2">Cytoplasm</location>
        <location evidence="2">Cytoskeleton</location>
    </subcellularLocation>
</comment>
<comment type="similarity">
    <text evidence="1 2">Belongs to the SCAR/WAVE family.</text>
</comment>
<feature type="compositionally biased region" description="Low complexity" evidence="3">
    <location>
        <begin position="435"/>
        <end position="444"/>
    </location>
</feature>
<name>A0A9J5XDK7_SOLCO</name>
<feature type="compositionally biased region" description="Polar residues" evidence="3">
    <location>
        <begin position="713"/>
        <end position="726"/>
    </location>
</feature>
<dbReference type="PANTHER" id="PTHR12902:SF1">
    <property type="entry name" value="WISKOTT-ALDRICH SYNDROME PROTEIN FAMILY MEMBER"/>
    <property type="match status" value="1"/>
</dbReference>
<dbReference type="Gene3D" id="6.10.280.150">
    <property type="match status" value="2"/>
</dbReference>
<feature type="region of interest" description="Disordered" evidence="3">
    <location>
        <begin position="636"/>
        <end position="661"/>
    </location>
</feature>
<dbReference type="GO" id="GO:0005856">
    <property type="term" value="C:cytoskeleton"/>
    <property type="evidence" value="ECO:0007669"/>
    <property type="project" value="UniProtKB-SubCell"/>
</dbReference>
<evidence type="ECO:0000256" key="2">
    <source>
        <dbReference type="RuleBase" id="RU367034"/>
    </source>
</evidence>
<dbReference type="GO" id="GO:0030036">
    <property type="term" value="P:actin cytoskeleton organization"/>
    <property type="evidence" value="ECO:0007669"/>
    <property type="project" value="UniProtKB-UniRule"/>
</dbReference>
<feature type="compositionally biased region" description="Basic residues" evidence="3">
    <location>
        <begin position="185"/>
        <end position="196"/>
    </location>
</feature>
<keyword evidence="2" id="KW-0206">Cytoskeleton</keyword>
<dbReference type="PANTHER" id="PTHR12902">
    <property type="entry name" value="WASP-1"/>
    <property type="match status" value="1"/>
</dbReference>
<comment type="function">
    <text evidence="2">Involved in regulation of actin and microtubule organization. Part of a WAVE complex that activates the Arp2/3 complex.</text>
</comment>
<feature type="region of interest" description="Disordered" evidence="3">
    <location>
        <begin position="690"/>
        <end position="758"/>
    </location>
</feature>
<sequence length="1798" mass="198225">MPVNRYQIRNEYSLADPELYKSADKDDPEALLEGVAMAGLVGVLRQLGDLAEFAAEIFHDLHEEVMVTAARGHSLTARVKQLEADFPLIERAFLSQTNHSSFFYNAGTDWHPNLRIDQNMVTRGDLPRFVMDSYEECRGPPRLFLLDKFDVAGAGACLKRYTDPSSFKVETSSYAFTTSDVQREKKTRKTKKRGSRWRNGETPEVLPTSHAKLHQLFLEERIENGINVPAHRVKLKRKLNGFPFDPKTGKSYMNKFLEASSPEHKVVHEVGIDSSPLRLPSTDAYETLADTEDIRPPSPDKEVMWRNKRASLSPSPPQSEENNSLRPCLDEVNEDLSHYRVRGISRRSHKSHTTDILPSIHSVVDEKEITVDGESQTEKGIGYESDDVASEIDNYVDALTTMEAELETDSEQRDRRDLHFLNSKKQVLCLSSSSEKLQTQSSDSHSIENSTLSNDGNSYSKKEISSFSCSDSPSTSVESEISSKGAKTSDTSCEQQSVNEETQLPQPPEDGVYDRKCITVAREPSGSCDSCEQTTTLNFTDSTPMPIHAYTEIFVEVAGMRAETNENFVTHGKSEDPLTTIAEDASSLHVSLPHAPVILDAPERNGDDSPSRASIDVKLTDGLVDRNLRLDENVSCASSHSDVPCHARDNMPESESPEIQHESNLYNDDASLVNNLPFTSELLNVPSEDRREVLSSDYQQLPNLDGEDPSVGDDSTSLYNLPNCPSSEEGDTSPSLLAVNHPNHVDDGLDNENSNGSSVGSVQILDVLGASDKDCGKHFTMSHDEIAEDACMKPHNISTKDIEAGDADKDHEETCGAFSDAVMSEPGDLSTNCGGDGLDFVDVLNPQTSEIATDIQPLESGELDISCSRQENPVEVSSLTRIDEKGSIAPSELLSGTVSTGSITSPHLKSLTNEGILSDETVNKIDKSDVTDETASPLAALADKEIFDDLSSSLDHKLFSEESVCSIGHSNQNELEIDLPNSHAESKFMIQRADTPDSFVLDTSNCHHPESAVLDTLSGSELSFNTENTMDSSTAPSQAPLKNWCLDTEEVLSRRRNVANSTEDASSLQISPEERKDELEDNQPNEELLHKVDLDQSPHLEKIQSHVDQASDASSLSFLANLPSQDAIPDVFTHNSNQVPQPLLTGYCAEERAESAIHEQVKREMLDNGEAKSEPLPQLTQSQLVDCFDIEQSAEASSISSQTVGPSHPSFPELLSQSNQDSLSSLYKKDEEIASKVPDTERLIDEDTAKEVLLPQFEEAHLSNHVDIVGTLDASSIPFIANAPSQSSVSNPLPLSSHNVNPFEIRNISTSPGFALLPNEPQISLAEMPPLPPLPPIQWRMGKLHSSPDLDGDPTQHYIGANPSSLASRTDQNAQLVNQNMLSAVATESSELIDMYSADSVAQSGLLTLPPTVLGGNSSIRFIDPVDKHSTKTHFPLAGQYHEVQLPCFHAIRRGEAQPINWIPDVTSLDKPSIDVLGSSEELIQRQNQVAPELLPEKQGSAHLEGNLPLPVSDGIKPKALPTDTVITDASESLFHEPSQPQHQPLHQLAPETCLNRSNLEETLTSLEKNVVTHGTVLLSYTENAKPDHSVPTTEAEIIWPAVEEGNANEIRIVKLQRPRTPLIDDLAAHDKSKVSFGSFWSNLEIAVLLRKVTERVRPEIQRVDERDSLLQLRKVTERARPEIQKVDEKDSLLQLRKVTERARPEIQKVDEKDSLLQLRKVTERAMLEIPKVDERDSLLEQIRKKSFNLKPTVATRPSIQGPQTNLRVAAILEKAKTIRQAFAGSDEEDDEDSWSDS</sequence>
<dbReference type="InterPro" id="IPR003124">
    <property type="entry name" value="WH2_dom"/>
</dbReference>
<evidence type="ECO:0000313" key="5">
    <source>
        <dbReference type="EMBL" id="KAG5584968.1"/>
    </source>
</evidence>
<keyword evidence="2" id="KW-0009">Actin-binding</keyword>
<comment type="caution">
    <text evidence="5">The sequence shown here is derived from an EMBL/GenBank/DDBJ whole genome shotgun (WGS) entry which is preliminary data.</text>
</comment>
<proteinExistence type="inferred from homology"/>